<dbReference type="GO" id="GO:0003677">
    <property type="term" value="F:DNA binding"/>
    <property type="evidence" value="ECO:0007669"/>
    <property type="project" value="InterPro"/>
</dbReference>
<dbReference type="Pfam" id="PF04014">
    <property type="entry name" value="MazE_antitoxin"/>
    <property type="match status" value="1"/>
</dbReference>
<dbReference type="Gene3D" id="2.10.260.10">
    <property type="match status" value="1"/>
</dbReference>
<sequence length="83" mass="9326">MFAKISKKGQITLPAEVRKLLNLRPGARVRFVVEKDTARILPVEGGIETLKGAVKVSAPQDFKAARHKAMEERSREKSARTRR</sequence>
<accession>A0A1M5DX30</accession>
<feature type="region of interest" description="Disordered" evidence="1">
    <location>
        <begin position="64"/>
        <end position="83"/>
    </location>
</feature>
<organism evidence="3 4">
    <name type="scientific">Desulfofundulus australicus DSM 11792</name>
    <dbReference type="NCBI Taxonomy" id="1121425"/>
    <lineage>
        <taxon>Bacteria</taxon>
        <taxon>Bacillati</taxon>
        <taxon>Bacillota</taxon>
        <taxon>Clostridia</taxon>
        <taxon>Eubacteriales</taxon>
        <taxon>Peptococcaceae</taxon>
        <taxon>Desulfofundulus</taxon>
    </lineage>
</organism>
<dbReference type="RefSeq" id="WP_073167634.1">
    <property type="nucleotide sequence ID" value="NZ_FQUW01000057.1"/>
</dbReference>
<evidence type="ECO:0000259" key="2">
    <source>
        <dbReference type="SMART" id="SM00966"/>
    </source>
</evidence>
<feature type="domain" description="SpoVT-AbrB" evidence="2">
    <location>
        <begin position="3"/>
        <end position="48"/>
    </location>
</feature>
<dbReference type="SUPFAM" id="SSF89447">
    <property type="entry name" value="AbrB/MazE/MraZ-like"/>
    <property type="match status" value="1"/>
</dbReference>
<dbReference type="EMBL" id="FQUW01000057">
    <property type="protein sequence ID" value="SHF71519.1"/>
    <property type="molecule type" value="Genomic_DNA"/>
</dbReference>
<proteinExistence type="predicted"/>
<evidence type="ECO:0000313" key="4">
    <source>
        <dbReference type="Proteomes" id="UP000184196"/>
    </source>
</evidence>
<protein>
    <submittedName>
        <fullName evidence="3">Looped-hinge helix DNA binding domain-containing protein, AbrB family</fullName>
    </submittedName>
</protein>
<dbReference type="InterPro" id="IPR037914">
    <property type="entry name" value="SpoVT-AbrB_sf"/>
</dbReference>
<feature type="compositionally biased region" description="Basic and acidic residues" evidence="1">
    <location>
        <begin position="68"/>
        <end position="83"/>
    </location>
</feature>
<dbReference type="InterPro" id="IPR007159">
    <property type="entry name" value="SpoVT-AbrB_dom"/>
</dbReference>
<evidence type="ECO:0000256" key="1">
    <source>
        <dbReference type="SAM" id="MobiDB-lite"/>
    </source>
</evidence>
<gene>
    <name evidence="3" type="ORF">SAMN02745218_02940</name>
</gene>
<name>A0A1M5DX30_9FIRM</name>
<evidence type="ECO:0000313" key="3">
    <source>
        <dbReference type="EMBL" id="SHF71519.1"/>
    </source>
</evidence>
<dbReference type="NCBIfam" id="TIGR01439">
    <property type="entry name" value="lp_hng_hel_AbrB"/>
    <property type="match status" value="1"/>
</dbReference>
<reference evidence="4" key="1">
    <citation type="submission" date="2016-11" db="EMBL/GenBank/DDBJ databases">
        <authorList>
            <person name="Varghese N."/>
            <person name="Submissions S."/>
        </authorList>
    </citation>
    <scope>NUCLEOTIDE SEQUENCE [LARGE SCALE GENOMIC DNA]</scope>
    <source>
        <strain evidence="4">DSM 11792</strain>
    </source>
</reference>
<dbReference type="AlphaFoldDB" id="A0A1M5DX30"/>
<keyword evidence="4" id="KW-1185">Reference proteome</keyword>
<dbReference type="SMART" id="SM00966">
    <property type="entry name" value="SpoVT_AbrB"/>
    <property type="match status" value="1"/>
</dbReference>
<dbReference type="OrthoDB" id="9811597at2"/>
<dbReference type="Proteomes" id="UP000184196">
    <property type="component" value="Unassembled WGS sequence"/>
</dbReference>